<keyword evidence="2" id="KW-1185">Reference proteome</keyword>
<comment type="caution">
    <text evidence="1">The sequence shown here is derived from an EMBL/GenBank/DDBJ whole genome shotgun (WGS) entry which is preliminary data.</text>
</comment>
<sequence>MAEVKRLYDRIRATEQRQATTPAAVEAGWQALLGELGGQTYDEFVWTLTNRTSA</sequence>
<name>A0ABS1VKF3_9ACTN</name>
<organism evidence="1 2">
    <name type="scientific">Paractinoplanes lichenicola</name>
    <dbReference type="NCBI Taxonomy" id="2802976"/>
    <lineage>
        <taxon>Bacteria</taxon>
        <taxon>Bacillati</taxon>
        <taxon>Actinomycetota</taxon>
        <taxon>Actinomycetes</taxon>
        <taxon>Micromonosporales</taxon>
        <taxon>Micromonosporaceae</taxon>
        <taxon>Paractinoplanes</taxon>
    </lineage>
</organism>
<protein>
    <submittedName>
        <fullName evidence="1">Uncharacterized protein</fullName>
    </submittedName>
</protein>
<dbReference type="Proteomes" id="UP000598996">
    <property type="component" value="Unassembled WGS sequence"/>
</dbReference>
<accession>A0ABS1VKF3</accession>
<proteinExistence type="predicted"/>
<dbReference type="EMBL" id="JAENHO010000003">
    <property type="protein sequence ID" value="MBL7255197.1"/>
    <property type="molecule type" value="Genomic_DNA"/>
</dbReference>
<evidence type="ECO:0000313" key="1">
    <source>
        <dbReference type="EMBL" id="MBL7255197.1"/>
    </source>
</evidence>
<dbReference type="RefSeq" id="WP_202991662.1">
    <property type="nucleotide sequence ID" value="NZ_JAENHO010000003.1"/>
</dbReference>
<evidence type="ECO:0000313" key="2">
    <source>
        <dbReference type="Proteomes" id="UP000598996"/>
    </source>
</evidence>
<reference evidence="1 2" key="1">
    <citation type="submission" date="2021-01" db="EMBL/GenBank/DDBJ databases">
        <title>Actinoplanes sp. nov. LDG1-01 isolated from lichen.</title>
        <authorList>
            <person name="Saeng-In P."/>
            <person name="Phongsopitanun W."/>
            <person name="Kanchanasin P."/>
            <person name="Yuki M."/>
            <person name="Kudo T."/>
            <person name="Ohkuma M."/>
            <person name="Tanasupawat S."/>
        </authorList>
    </citation>
    <scope>NUCLEOTIDE SEQUENCE [LARGE SCALE GENOMIC DNA]</scope>
    <source>
        <strain evidence="1 2">LDG1-01</strain>
    </source>
</reference>
<gene>
    <name evidence="1" type="ORF">JKJ07_12815</name>
</gene>